<organism evidence="8 9">
    <name type="scientific">Desulfococcus multivorans DSM 2059</name>
    <dbReference type="NCBI Taxonomy" id="1121405"/>
    <lineage>
        <taxon>Bacteria</taxon>
        <taxon>Pseudomonadati</taxon>
        <taxon>Thermodesulfobacteriota</taxon>
        <taxon>Desulfobacteria</taxon>
        <taxon>Desulfobacterales</taxon>
        <taxon>Desulfococcaceae</taxon>
        <taxon>Desulfococcus</taxon>
    </lineage>
</organism>
<dbReference type="Gene3D" id="3.30.1490.20">
    <property type="entry name" value="ATP-grasp fold, A domain"/>
    <property type="match status" value="1"/>
</dbReference>
<dbReference type="GO" id="GO:0043758">
    <property type="term" value="F:acetate-CoA ligase (ADP-forming) activity"/>
    <property type="evidence" value="ECO:0007669"/>
    <property type="project" value="InterPro"/>
</dbReference>
<dbReference type="Pfam" id="PF19045">
    <property type="entry name" value="Ligase_CoA_2"/>
    <property type="match status" value="1"/>
</dbReference>
<dbReference type="PROSITE" id="PS50975">
    <property type="entry name" value="ATP_GRASP"/>
    <property type="match status" value="1"/>
</dbReference>
<dbReference type="InterPro" id="IPR016181">
    <property type="entry name" value="Acyl_CoA_acyltransferase"/>
</dbReference>
<dbReference type="InterPro" id="IPR036291">
    <property type="entry name" value="NAD(P)-bd_dom_sf"/>
</dbReference>
<protein>
    <submittedName>
        <fullName evidence="8">CoA-binding domain protein</fullName>
    </submittedName>
</protein>
<dbReference type="InterPro" id="IPR000182">
    <property type="entry name" value="GNAT_dom"/>
</dbReference>
<dbReference type="Gene3D" id="3.40.50.720">
    <property type="entry name" value="NAD(P)-binding Rossmann-like Domain"/>
    <property type="match status" value="1"/>
</dbReference>
<evidence type="ECO:0000256" key="3">
    <source>
        <dbReference type="ARBA" id="ARBA00022840"/>
    </source>
</evidence>
<dbReference type="EMBL" id="ATHJ01000101">
    <property type="protein sequence ID" value="EPR37742.1"/>
    <property type="molecule type" value="Genomic_DNA"/>
</dbReference>
<reference evidence="8 9" key="1">
    <citation type="journal article" date="2013" name="Genome Announc.">
        <title>Draft genome sequences for three mercury-methylating, sulfate-reducing bacteria.</title>
        <authorList>
            <person name="Brown S.D."/>
            <person name="Hurt R.A.Jr."/>
            <person name="Gilmour C.C."/>
            <person name="Elias D.A."/>
        </authorList>
    </citation>
    <scope>NUCLEOTIDE SEQUENCE [LARGE SCALE GENOMIC DNA]</scope>
    <source>
        <strain evidence="8 9">DSM 2059</strain>
    </source>
</reference>
<dbReference type="InterPro" id="IPR043938">
    <property type="entry name" value="Ligase_CoA_dom"/>
</dbReference>
<dbReference type="InterPro" id="IPR003781">
    <property type="entry name" value="CoA-bd"/>
</dbReference>
<dbReference type="PANTHER" id="PTHR43334:SF1">
    <property type="entry name" value="3-HYDROXYPROPIONATE--COA LIGASE [ADP-FORMING]"/>
    <property type="match status" value="1"/>
</dbReference>
<dbReference type="PATRIC" id="fig|1121405.3.peg.3118"/>
<dbReference type="SUPFAM" id="SSF56059">
    <property type="entry name" value="Glutathione synthetase ATP-binding domain-like"/>
    <property type="match status" value="1"/>
</dbReference>
<name>S7TKN6_DESML</name>
<keyword evidence="2 5" id="KW-0547">Nucleotide-binding</keyword>
<evidence type="ECO:0000256" key="2">
    <source>
        <dbReference type="ARBA" id="ARBA00022741"/>
    </source>
</evidence>
<dbReference type="OrthoDB" id="9791027at2"/>
<dbReference type="Gene3D" id="3.30.470.20">
    <property type="entry name" value="ATP-grasp fold, B domain"/>
    <property type="match status" value="1"/>
</dbReference>
<dbReference type="GO" id="GO:0016747">
    <property type="term" value="F:acyltransferase activity, transferring groups other than amino-acyl groups"/>
    <property type="evidence" value="ECO:0007669"/>
    <property type="project" value="InterPro"/>
</dbReference>
<dbReference type="PROSITE" id="PS51186">
    <property type="entry name" value="GNAT"/>
    <property type="match status" value="1"/>
</dbReference>
<dbReference type="Gene3D" id="3.40.50.261">
    <property type="entry name" value="Succinyl-CoA synthetase domains"/>
    <property type="match status" value="2"/>
</dbReference>
<comment type="caution">
    <text evidence="8">The sequence shown here is derived from an EMBL/GenBank/DDBJ whole genome shotgun (WGS) entry which is preliminary data.</text>
</comment>
<dbReference type="STRING" id="897.B2D07_09585"/>
<dbReference type="FunFam" id="3.30.1490.20:FF:000020">
    <property type="entry name" value="Protein lysine acetyltransferase"/>
    <property type="match status" value="1"/>
</dbReference>
<dbReference type="Pfam" id="PF13380">
    <property type="entry name" value="CoA_binding_2"/>
    <property type="match status" value="1"/>
</dbReference>
<evidence type="ECO:0000256" key="5">
    <source>
        <dbReference type="PROSITE-ProRule" id="PRU00409"/>
    </source>
</evidence>
<dbReference type="GO" id="GO:0005524">
    <property type="term" value="F:ATP binding"/>
    <property type="evidence" value="ECO:0007669"/>
    <property type="project" value="UniProtKB-UniRule"/>
</dbReference>
<proteinExistence type="inferred from homology"/>
<dbReference type="Pfam" id="PF13302">
    <property type="entry name" value="Acetyltransf_3"/>
    <property type="match status" value="1"/>
</dbReference>
<dbReference type="AlphaFoldDB" id="S7TKN6"/>
<evidence type="ECO:0000256" key="1">
    <source>
        <dbReference type="ARBA" id="ARBA00022598"/>
    </source>
</evidence>
<dbReference type="InterPro" id="IPR032875">
    <property type="entry name" value="Succ_CoA_lig_flav_dom"/>
</dbReference>
<dbReference type="SUPFAM" id="SSF55729">
    <property type="entry name" value="Acyl-CoA N-acyltransferases (Nat)"/>
    <property type="match status" value="1"/>
</dbReference>
<dbReference type="InterPro" id="IPR011761">
    <property type="entry name" value="ATP-grasp"/>
</dbReference>
<dbReference type="InterPro" id="IPR016102">
    <property type="entry name" value="Succinyl-CoA_synth-like"/>
</dbReference>
<evidence type="ECO:0000259" key="6">
    <source>
        <dbReference type="PROSITE" id="PS50975"/>
    </source>
</evidence>
<dbReference type="GO" id="GO:0046872">
    <property type="term" value="F:metal ion binding"/>
    <property type="evidence" value="ECO:0007669"/>
    <property type="project" value="InterPro"/>
</dbReference>
<sequence>MTIRNLDKMFKPKSIALIGASDTPGTLGNVVTRNLLGAGFEGDIFPVNPKYATVSGVAAYPDVARIPFVPDLGVIVTPPDTIPGIIRRLGEKGTRAAVVISAGFIDVQNRNGRALQQAMLDAAKPYTLRIIGPNCLGVMAPGGFLNAGFAHIHALPGRLAFVAQSGAVIASVLDWATHRRIGFSQLVSLGDMADVDFGDMLDYLANDSHTRAVLLYVEAVTHARKFMSAARAASRMKPVIVVKAGRHVEGARAAASHTGAMAGSDRVYDAAFRRAGMLRVSDMQALFDAVGTLSVTQSVSGDRLAILTNGGGVGVMATDTLINKKGRLAALSPETLDRLEDVLPSTWSHGNPVDIVGDAAGDRYAAALENLLGDPETDAVLVINVPTAVASSSEAAQAVIDVYKEKSRAQSRPKTLLTSWIGEGAAAGSRQLFTDNGIPTYQTPDDAVRAFMQMVRYRHSQEMLMETPPNVPEQFRPDPGAVRAVVGKALSEGREWLSEAEAKTVLGAYGIPVAETLTAETPEAAERVAADMGLPVVLKILSRDITHKSDVGGVALDLESRARVREAAAAMLGRVREAFPKAVIEGFTVQPYIKKPHAHELIVGMTEDEQFGPVLLFGHGGTAVEVIDDQALALPPMNMHLAHEVMSQTRIYRLLEGYRGTPPADLEAVALTLVEVSQLICDIPEIRELDINPLLADHDGVIALDARMRVAPVEDAATDRLAIRPYPKELEEIIRLPDGLELMLRPIRPEDEPGFQDLFTQLSMEEIRLRFLHYMKILSHSLAARLTQIDYDRQMALVLTDPPDHEGRRELYGAVRISADPDNERAEFAILLRGDMTGMGLGPLLMRRIIDYAGKRGIGELYGDVLADNKSMLTLARAFGFRARPDREDPGIMIVTLPLSKD</sequence>
<dbReference type="Pfam" id="PF13607">
    <property type="entry name" value="Succ_CoA_lig"/>
    <property type="match status" value="1"/>
</dbReference>
<dbReference type="SMART" id="SM00881">
    <property type="entry name" value="CoA_binding"/>
    <property type="match status" value="1"/>
</dbReference>
<gene>
    <name evidence="8" type="ORF">dsmv_3031</name>
</gene>
<feature type="domain" description="N-acetyltransferase" evidence="7">
    <location>
        <begin position="742"/>
        <end position="898"/>
    </location>
</feature>
<accession>S7TKN6</accession>
<dbReference type="Proteomes" id="UP000014977">
    <property type="component" value="Unassembled WGS sequence"/>
</dbReference>
<evidence type="ECO:0000313" key="9">
    <source>
        <dbReference type="Proteomes" id="UP000014977"/>
    </source>
</evidence>
<dbReference type="InterPro" id="IPR013815">
    <property type="entry name" value="ATP_grasp_subdomain_1"/>
</dbReference>
<dbReference type="Gene3D" id="3.40.630.30">
    <property type="match status" value="1"/>
</dbReference>
<dbReference type="eggNOG" id="COG0456">
    <property type="taxonomic scope" value="Bacteria"/>
</dbReference>
<evidence type="ECO:0000259" key="7">
    <source>
        <dbReference type="PROSITE" id="PS51186"/>
    </source>
</evidence>
<dbReference type="PANTHER" id="PTHR43334">
    <property type="entry name" value="ACETATE--COA LIGASE [ADP-FORMING]"/>
    <property type="match status" value="1"/>
</dbReference>
<keyword evidence="1" id="KW-0436">Ligase</keyword>
<dbReference type="SUPFAM" id="SSF51735">
    <property type="entry name" value="NAD(P)-binding Rossmann-fold domains"/>
    <property type="match status" value="1"/>
</dbReference>
<dbReference type="eggNOG" id="COG1042">
    <property type="taxonomic scope" value="Bacteria"/>
</dbReference>
<evidence type="ECO:0000256" key="4">
    <source>
        <dbReference type="ARBA" id="ARBA00060888"/>
    </source>
</evidence>
<dbReference type="InterPro" id="IPR051538">
    <property type="entry name" value="Acyl-CoA_Synth/Transferase"/>
</dbReference>
<evidence type="ECO:0000313" key="8">
    <source>
        <dbReference type="EMBL" id="EPR37742.1"/>
    </source>
</evidence>
<comment type="similarity">
    <text evidence="4">In the N-terminal section; belongs to the acetate CoA ligase alpha subunit family.</text>
</comment>
<dbReference type="Pfam" id="PF13549">
    <property type="entry name" value="ATP-grasp_5"/>
    <property type="match status" value="1"/>
</dbReference>
<dbReference type="SUPFAM" id="SSF52210">
    <property type="entry name" value="Succinyl-CoA synthetase domains"/>
    <property type="match status" value="2"/>
</dbReference>
<dbReference type="eggNOG" id="COG0045">
    <property type="taxonomic scope" value="Bacteria"/>
</dbReference>
<keyword evidence="9" id="KW-1185">Reference proteome</keyword>
<dbReference type="RefSeq" id="WP_020878098.1">
    <property type="nucleotide sequence ID" value="NZ_ATHJ01000101.1"/>
</dbReference>
<keyword evidence="3 5" id="KW-0067">ATP-binding</keyword>
<feature type="domain" description="ATP-grasp" evidence="6">
    <location>
        <begin position="503"/>
        <end position="539"/>
    </location>
</feature>